<keyword evidence="1" id="KW-0812">Transmembrane</keyword>
<dbReference type="Pfam" id="PF08448">
    <property type="entry name" value="PAS_4"/>
    <property type="match status" value="1"/>
</dbReference>
<feature type="transmembrane region" description="Helical" evidence="1">
    <location>
        <begin position="174"/>
        <end position="198"/>
    </location>
</feature>
<keyword evidence="1" id="KW-0472">Membrane</keyword>
<evidence type="ECO:0000313" key="6">
    <source>
        <dbReference type="Proteomes" id="UP000276254"/>
    </source>
</evidence>
<dbReference type="Gene3D" id="3.30.70.270">
    <property type="match status" value="1"/>
</dbReference>
<dbReference type="SUPFAM" id="SSF141868">
    <property type="entry name" value="EAL domain-like"/>
    <property type="match status" value="1"/>
</dbReference>
<gene>
    <name evidence="5" type="ORF">D3Y57_16940</name>
</gene>
<protein>
    <submittedName>
        <fullName evidence="5">EAL domain-containing protein</fullName>
    </submittedName>
</protein>
<dbReference type="InterPro" id="IPR013656">
    <property type="entry name" value="PAS_4"/>
</dbReference>
<dbReference type="InterPro" id="IPR043128">
    <property type="entry name" value="Rev_trsase/Diguanyl_cyclase"/>
</dbReference>
<dbReference type="InterPro" id="IPR000160">
    <property type="entry name" value="GGDEF_dom"/>
</dbReference>
<feature type="domain" description="PAC" evidence="2">
    <location>
        <begin position="299"/>
        <end position="353"/>
    </location>
</feature>
<dbReference type="SUPFAM" id="SSF55785">
    <property type="entry name" value="PYP-like sensor domain (PAS domain)"/>
    <property type="match status" value="1"/>
</dbReference>
<name>A0A494TN74_SPHPE</name>
<evidence type="ECO:0000259" key="4">
    <source>
        <dbReference type="PROSITE" id="PS50887"/>
    </source>
</evidence>
<evidence type="ECO:0000256" key="1">
    <source>
        <dbReference type="SAM" id="Phobius"/>
    </source>
</evidence>
<dbReference type="NCBIfam" id="TIGR00254">
    <property type="entry name" value="GGDEF"/>
    <property type="match status" value="1"/>
</dbReference>
<evidence type="ECO:0000259" key="2">
    <source>
        <dbReference type="PROSITE" id="PS50113"/>
    </source>
</evidence>
<dbReference type="InterPro" id="IPR035919">
    <property type="entry name" value="EAL_sf"/>
</dbReference>
<dbReference type="PANTHER" id="PTHR44757">
    <property type="entry name" value="DIGUANYLATE CYCLASE DGCP"/>
    <property type="match status" value="1"/>
</dbReference>
<dbReference type="Proteomes" id="UP000276254">
    <property type="component" value="Chromosome"/>
</dbReference>
<dbReference type="InterPro" id="IPR000700">
    <property type="entry name" value="PAS-assoc_C"/>
</dbReference>
<dbReference type="PROSITE" id="PS50113">
    <property type="entry name" value="PAC"/>
    <property type="match status" value="1"/>
</dbReference>
<evidence type="ECO:0000259" key="3">
    <source>
        <dbReference type="PROSITE" id="PS50883"/>
    </source>
</evidence>
<dbReference type="Gene3D" id="3.30.450.20">
    <property type="entry name" value="PAS domain"/>
    <property type="match status" value="1"/>
</dbReference>
<dbReference type="CDD" id="cd01949">
    <property type="entry name" value="GGDEF"/>
    <property type="match status" value="1"/>
</dbReference>
<dbReference type="InterPro" id="IPR029787">
    <property type="entry name" value="Nucleotide_cyclase"/>
</dbReference>
<dbReference type="RefSeq" id="WP_121154486.1">
    <property type="nucleotide sequence ID" value="NZ_CP032829.1"/>
</dbReference>
<dbReference type="KEGG" id="spha:D3Y57_16940"/>
<dbReference type="Pfam" id="PF00990">
    <property type="entry name" value="GGDEF"/>
    <property type="match status" value="1"/>
</dbReference>
<evidence type="ECO:0000313" key="5">
    <source>
        <dbReference type="EMBL" id="AYJ87311.1"/>
    </source>
</evidence>
<dbReference type="InterPro" id="IPR001633">
    <property type="entry name" value="EAL_dom"/>
</dbReference>
<dbReference type="AlphaFoldDB" id="A0A494TN74"/>
<dbReference type="InterPro" id="IPR052155">
    <property type="entry name" value="Biofilm_reg_signaling"/>
</dbReference>
<reference evidence="5 6" key="1">
    <citation type="submission" date="2018-09" db="EMBL/GenBank/DDBJ databases">
        <title>Sphingomonas peninsula sp. nov., isolated from fildes peninsula, Antarctic soil.</title>
        <authorList>
            <person name="Yingchao G."/>
        </authorList>
    </citation>
    <scope>NUCLEOTIDE SEQUENCE [LARGE SCALE GENOMIC DNA]</scope>
    <source>
        <strain evidence="5 6">YZ-8</strain>
    </source>
</reference>
<dbReference type="InterPro" id="IPR035965">
    <property type="entry name" value="PAS-like_dom_sf"/>
</dbReference>
<feature type="domain" description="GGDEF" evidence="4">
    <location>
        <begin position="385"/>
        <end position="518"/>
    </location>
</feature>
<dbReference type="Gene3D" id="3.20.20.450">
    <property type="entry name" value="EAL domain"/>
    <property type="match status" value="1"/>
</dbReference>
<feature type="transmembrane region" description="Helical" evidence="1">
    <location>
        <begin position="110"/>
        <end position="127"/>
    </location>
</feature>
<dbReference type="Pfam" id="PF00563">
    <property type="entry name" value="EAL"/>
    <property type="match status" value="1"/>
</dbReference>
<dbReference type="SMART" id="SM00052">
    <property type="entry name" value="EAL"/>
    <property type="match status" value="1"/>
</dbReference>
<dbReference type="PANTHER" id="PTHR44757:SF2">
    <property type="entry name" value="BIOFILM ARCHITECTURE MAINTENANCE PROTEIN MBAA"/>
    <property type="match status" value="1"/>
</dbReference>
<dbReference type="PROSITE" id="PS50887">
    <property type="entry name" value="GGDEF"/>
    <property type="match status" value="1"/>
</dbReference>
<keyword evidence="1" id="KW-1133">Transmembrane helix</keyword>
<dbReference type="EMBL" id="CP032829">
    <property type="protein sequence ID" value="AYJ87311.1"/>
    <property type="molecule type" value="Genomic_DNA"/>
</dbReference>
<sequence>MSRTNPSSTAPVVPDWRTVLGLTEPNEFDWGRVRAAQVNVTRRLAPLRLAISLLGIAVLIGMFRGHAPSLLLYGWGGLCSTVALLMAHGQLRNRKWQVQTATQSELHRETLWSTLVAVSWGAAPLLFSRYCSPADLLLMWAVCTTLVAATAFGLSVLPLATGFYIVVMTTCLALGMWSIGLTWVAYVAAVFGTLMTLACLSAGRTFIIHASAGLALAEKNEVVSLLLREFDDSGGDWMWQTDASKCLTHVSPRFAFALGMDTEMLDTKPLLQILAGAAWEAGNFSAGLRELAERLKMRESFSDLILPVTIGGEIHWWELSASPRFDERGSFLGFRGVGSDVTAQRRSADKINHMARFDTLTGLPNRLQVTEALGEAMSEADRWRSKCAFMMIDLDRFKAINDTLGHPIGDRLLTRVAERLRGMMTEKELCGRLGGDEFGVVVRDASDPARLNRIAREIIETLSKPYEVDQHTLYIGASVGTAVGPRDGRTVEMLIRSADLALYRSKDQGGGSHNTYEPQLHVHAEERRVLEIALRKALERNEFTVHYQPVVSAEGGTIESFEALLRWNNPELGNVSPARFVPVAEDARLIGPIGEWVLRTACQEAMRWPDHIRVAVNVSAEQLGHPGFVTSVISALSHSRLHAHRLELEVTESVFMREGTGAVAVLDQLLALGVRLALDDFGTGYSSLGYLSKTKFNTIKIDRSFVQGASKNAPEALAIIRAVVAMADSLGMATTAEGVETEQELATVRKLGCRKIQGYLFGRPMPAPEARRLFDVDRAVA</sequence>
<feature type="transmembrane region" description="Helical" evidence="1">
    <location>
        <begin position="70"/>
        <end position="89"/>
    </location>
</feature>
<dbReference type="OrthoDB" id="9814202at2"/>
<dbReference type="CDD" id="cd01948">
    <property type="entry name" value="EAL"/>
    <property type="match status" value="1"/>
</dbReference>
<keyword evidence="6" id="KW-1185">Reference proteome</keyword>
<proteinExistence type="predicted"/>
<dbReference type="PROSITE" id="PS50883">
    <property type="entry name" value="EAL"/>
    <property type="match status" value="1"/>
</dbReference>
<organism evidence="5 6">
    <name type="scientific">Sphingomonas paeninsulae</name>
    <dbReference type="NCBI Taxonomy" id="2319844"/>
    <lineage>
        <taxon>Bacteria</taxon>
        <taxon>Pseudomonadati</taxon>
        <taxon>Pseudomonadota</taxon>
        <taxon>Alphaproteobacteria</taxon>
        <taxon>Sphingomonadales</taxon>
        <taxon>Sphingomonadaceae</taxon>
        <taxon>Sphingomonas</taxon>
    </lineage>
</organism>
<dbReference type="SUPFAM" id="SSF55073">
    <property type="entry name" value="Nucleotide cyclase"/>
    <property type="match status" value="1"/>
</dbReference>
<feature type="transmembrane region" description="Helical" evidence="1">
    <location>
        <begin position="139"/>
        <end position="167"/>
    </location>
</feature>
<dbReference type="SMART" id="SM00267">
    <property type="entry name" value="GGDEF"/>
    <property type="match status" value="1"/>
</dbReference>
<feature type="domain" description="EAL" evidence="3">
    <location>
        <begin position="527"/>
        <end position="778"/>
    </location>
</feature>
<feature type="transmembrane region" description="Helical" evidence="1">
    <location>
        <begin position="44"/>
        <end position="64"/>
    </location>
</feature>
<accession>A0A494TN74</accession>